<evidence type="ECO:0000256" key="3">
    <source>
        <dbReference type="SAM" id="MobiDB-lite"/>
    </source>
</evidence>
<dbReference type="InterPro" id="IPR013762">
    <property type="entry name" value="Integrase-like_cat_sf"/>
</dbReference>
<proteinExistence type="predicted"/>
<organism evidence="5 6">
    <name type="scientific">Streptomyces rhizosphaericus</name>
    <dbReference type="NCBI Taxonomy" id="114699"/>
    <lineage>
        <taxon>Bacteria</taxon>
        <taxon>Bacillati</taxon>
        <taxon>Actinomycetota</taxon>
        <taxon>Actinomycetes</taxon>
        <taxon>Kitasatosporales</taxon>
        <taxon>Streptomycetaceae</taxon>
        <taxon>Streptomyces</taxon>
        <taxon>Streptomyces violaceusniger group</taxon>
    </lineage>
</organism>
<dbReference type="PROSITE" id="PS51898">
    <property type="entry name" value="TYR_RECOMBINASE"/>
    <property type="match status" value="1"/>
</dbReference>
<dbReference type="CDD" id="cd00397">
    <property type="entry name" value="DNA_BRE_C"/>
    <property type="match status" value="1"/>
</dbReference>
<evidence type="ECO:0000256" key="2">
    <source>
        <dbReference type="SAM" id="Coils"/>
    </source>
</evidence>
<evidence type="ECO:0000256" key="1">
    <source>
        <dbReference type="ARBA" id="ARBA00023172"/>
    </source>
</evidence>
<keyword evidence="2" id="KW-0175">Coiled coil</keyword>
<dbReference type="Proteomes" id="UP001500418">
    <property type="component" value="Unassembled WGS sequence"/>
</dbReference>
<evidence type="ECO:0000313" key="6">
    <source>
        <dbReference type="Proteomes" id="UP001500418"/>
    </source>
</evidence>
<comment type="caution">
    <text evidence="5">The sequence shown here is derived from an EMBL/GenBank/DDBJ whole genome shotgun (WGS) entry which is preliminary data.</text>
</comment>
<evidence type="ECO:0000313" key="5">
    <source>
        <dbReference type="EMBL" id="GAA0950044.1"/>
    </source>
</evidence>
<sequence length="837" mass="92898">MTSTTKHSARRQLQSANATVEQARARNNVLRERFPPRSAEAWWPETEQSADEVLRRLTAPPFLAAANATRAGRRRGVAKLLRWLSSLPGDTWQQRWKAGRAEEIPGADWTDLPLRFLRQGGLSPSYERVDLTSGLLMLVCGDVIRPDLAWMLTRTHRHLAQVMAEVRDPEGFAGLAELAESGPASARGEATIAATRIAMILACKGGAIANITVGDCVELVDTLRRVHVRGGQRKVDFYLRLRALGVFPEDAPATVRAFGLAAGRLSIEELVDRYPIQCRPVRDLIVDYLRERQPSLDYTSLDAVSRTLAGLFWTRIEALSPGIDSLRLPPALARAWKTDIATKKRTTIGPDGTAVEVASPRLNAKDELIRVRAFYLDIAHWAAEEPARWAPWVVPCPISDEEISKAKDRKHRKARMDQRTRERLPVLPVLTATVDRRRRAAAGLLAAAEHTRPGDLIPDTAGSLRKAVAPKAAGHLTWAEETSTGRRRNLTYEESEAFWAFAAIEVLRLTGIRNEELLELTHHSVTEYRLPSTGEVVPLLQVAPSKTDSERLLLVSPELADVLSIIVRRLRGSSRAIPLVTSYDVHERVWNLPMPLLFQRDIGTEHRAFTPTALRKLLINALAATGLTDAGGEPLVFSPHDFRRIFVTDAIMNGLPPHIAQVLCGHRSLDTTMGYKAIYPAETIEAHRAFIARRRASRPSEEYRTPTEEEWGAFLAHFEKRKVSIGTCGRAFSTPCVHEHACVRCLLLRPDPAQRGRLEEIRDNLVARIAEAEREGWLGEVEGLRVSLAGAEDKLAQMDRRASGGTAIDLGMPCIAPAQFTQVEVTASLAQSLDDQQ</sequence>
<gene>
    <name evidence="5" type="ORF">GCM10009575_072820</name>
</gene>
<accession>A0ABN1R220</accession>
<dbReference type="SUPFAM" id="SSF56349">
    <property type="entry name" value="DNA breaking-rejoining enzymes"/>
    <property type="match status" value="1"/>
</dbReference>
<keyword evidence="6" id="KW-1185">Reference proteome</keyword>
<protein>
    <submittedName>
        <fullName evidence="5">Site-specific integrase</fullName>
    </submittedName>
</protein>
<dbReference type="InterPro" id="IPR011010">
    <property type="entry name" value="DNA_brk_join_enz"/>
</dbReference>
<reference evidence="5 6" key="1">
    <citation type="journal article" date="2019" name="Int. J. Syst. Evol. Microbiol.">
        <title>The Global Catalogue of Microorganisms (GCM) 10K type strain sequencing project: providing services to taxonomists for standard genome sequencing and annotation.</title>
        <authorList>
            <consortium name="The Broad Institute Genomics Platform"/>
            <consortium name="The Broad Institute Genome Sequencing Center for Infectious Disease"/>
            <person name="Wu L."/>
            <person name="Ma J."/>
        </authorList>
    </citation>
    <scope>NUCLEOTIDE SEQUENCE [LARGE SCALE GENOMIC DNA]</scope>
    <source>
        <strain evidence="5 6">JCM 11444</strain>
    </source>
</reference>
<feature type="coiled-coil region" evidence="2">
    <location>
        <begin position="755"/>
        <end position="801"/>
    </location>
</feature>
<dbReference type="InterPro" id="IPR002104">
    <property type="entry name" value="Integrase_catalytic"/>
</dbReference>
<name>A0ABN1R220_9ACTN</name>
<feature type="compositionally biased region" description="Polar residues" evidence="3">
    <location>
        <begin position="1"/>
        <end position="20"/>
    </location>
</feature>
<dbReference type="EMBL" id="BAAAID010000065">
    <property type="protein sequence ID" value="GAA0950044.1"/>
    <property type="molecule type" value="Genomic_DNA"/>
</dbReference>
<evidence type="ECO:0000259" key="4">
    <source>
        <dbReference type="PROSITE" id="PS51898"/>
    </source>
</evidence>
<feature type="region of interest" description="Disordered" evidence="3">
    <location>
        <begin position="1"/>
        <end position="21"/>
    </location>
</feature>
<feature type="domain" description="Tyr recombinase" evidence="4">
    <location>
        <begin position="463"/>
        <end position="688"/>
    </location>
</feature>
<dbReference type="Pfam" id="PF00589">
    <property type="entry name" value="Phage_integrase"/>
    <property type="match status" value="1"/>
</dbReference>
<dbReference type="Gene3D" id="1.10.443.10">
    <property type="entry name" value="Intergrase catalytic core"/>
    <property type="match status" value="1"/>
</dbReference>
<keyword evidence="1" id="KW-0233">DNA recombination</keyword>